<evidence type="ECO:0000256" key="3">
    <source>
        <dbReference type="ARBA" id="ARBA00022801"/>
    </source>
</evidence>
<dbReference type="CDD" id="cd08995">
    <property type="entry name" value="GH32_EcAec43-like"/>
    <property type="match status" value="1"/>
</dbReference>
<evidence type="ECO:0000256" key="1">
    <source>
        <dbReference type="ARBA" id="ARBA00009902"/>
    </source>
</evidence>
<evidence type="ECO:0000256" key="2">
    <source>
        <dbReference type="ARBA" id="ARBA00012758"/>
    </source>
</evidence>
<comment type="caution">
    <text evidence="6">The sequence shown here is derived from an EMBL/GenBank/DDBJ whole genome shotgun (WGS) entry which is preliminary data.</text>
</comment>
<dbReference type="Gene3D" id="2.115.10.20">
    <property type="entry name" value="Glycosyl hydrolase domain, family 43"/>
    <property type="match status" value="1"/>
</dbReference>
<dbReference type="GO" id="GO:0004564">
    <property type="term" value="F:beta-fructofuranosidase activity"/>
    <property type="evidence" value="ECO:0007669"/>
    <property type="project" value="UniProtKB-EC"/>
</dbReference>
<dbReference type="InterPro" id="IPR023296">
    <property type="entry name" value="Glyco_hydro_beta-prop_sf"/>
</dbReference>
<keyword evidence="3 6" id="KW-0378">Hydrolase</keyword>
<dbReference type="GO" id="GO:0005975">
    <property type="term" value="P:carbohydrate metabolic process"/>
    <property type="evidence" value="ECO:0007669"/>
    <property type="project" value="InterPro"/>
</dbReference>
<dbReference type="Gene3D" id="2.60.120.560">
    <property type="entry name" value="Exo-inulinase, domain 1"/>
    <property type="match status" value="1"/>
</dbReference>
<dbReference type="InterPro" id="IPR051214">
    <property type="entry name" value="GH32_Enzymes"/>
</dbReference>
<organism evidence="6 7">
    <name type="scientific">Actinomadura rayongensis</name>
    <dbReference type="NCBI Taxonomy" id="1429076"/>
    <lineage>
        <taxon>Bacteria</taxon>
        <taxon>Bacillati</taxon>
        <taxon>Actinomycetota</taxon>
        <taxon>Actinomycetes</taxon>
        <taxon>Streptosporangiales</taxon>
        <taxon>Thermomonosporaceae</taxon>
        <taxon>Actinomadura</taxon>
    </lineage>
</organism>
<sequence length="486" mass="54559">MTRSVFFQPADGWVGDVIPYEQDGEFRLYYLHERRTTPRPGTSWHLVTTRDLVAYTDLGPALEHGTADDADFNAYTGSIVRDDDGVHHVFYTGQNPARLGADGRPVQVVMHATSTDGMRTWTKHPEHTFGAPDGYETGDWRDPFVFRDERSGQWQMLVAARHRNGPQRRRGVIARCVSDDLATWTPDKPFWDPRRYITHECPEVFAWGDWWYLVYSEFSESFTTRYRMARGPDGPWIVPEHDTLDGRAFYAAKSAARDGRRLFFGWIASKEGRTDSGAWQWAGTLSVLEALQNPDGTLAFTLPAELLASFGADVAFDIAAPAALEAPDGYDVLVSRDDLPSRCHVSVRLLIEDGTTECGLLLRSSADGDTSYVLRLEPKRGRMVFDRWPRTAPGREQWQIAGDVPFAIELERPADLAPGEHTLDVVLDGNLCVAVLDRRTVLSTRIYDRPHGRLGVFAGEGAATVRAVRVRRRAEHGQTPGSRENP</sequence>
<evidence type="ECO:0000313" key="6">
    <source>
        <dbReference type="EMBL" id="MXQ68287.1"/>
    </source>
</evidence>
<dbReference type="SUPFAM" id="SSF75005">
    <property type="entry name" value="Arabinanase/levansucrase/invertase"/>
    <property type="match status" value="1"/>
</dbReference>
<feature type="domain" description="Glycosyl hydrolase family 32 N-terminal" evidence="5">
    <location>
        <begin position="7"/>
        <end position="293"/>
    </location>
</feature>
<keyword evidence="4" id="KW-0326">Glycosidase</keyword>
<dbReference type="Proteomes" id="UP000431901">
    <property type="component" value="Unassembled WGS sequence"/>
</dbReference>
<dbReference type="EMBL" id="WUTW01000012">
    <property type="protein sequence ID" value="MXQ68287.1"/>
    <property type="molecule type" value="Genomic_DNA"/>
</dbReference>
<dbReference type="EC" id="3.2.1.26" evidence="2"/>
<keyword evidence="7" id="KW-1185">Reference proteome</keyword>
<evidence type="ECO:0000259" key="5">
    <source>
        <dbReference type="Pfam" id="PF00251"/>
    </source>
</evidence>
<evidence type="ECO:0000313" key="7">
    <source>
        <dbReference type="Proteomes" id="UP000431901"/>
    </source>
</evidence>
<comment type="similarity">
    <text evidence="1">Belongs to the glycosyl hydrolase 32 family.</text>
</comment>
<dbReference type="InterPro" id="IPR013148">
    <property type="entry name" value="Glyco_hydro_32_N"/>
</dbReference>
<gene>
    <name evidence="6" type="ORF">GQ466_30150</name>
</gene>
<dbReference type="Pfam" id="PF00251">
    <property type="entry name" value="Glyco_hydro_32N"/>
    <property type="match status" value="1"/>
</dbReference>
<protein>
    <recommendedName>
        <fullName evidence="2">beta-fructofuranosidase</fullName>
        <ecNumber evidence="2">3.2.1.26</ecNumber>
    </recommendedName>
</protein>
<reference evidence="6 7" key="1">
    <citation type="submission" date="2019-12" db="EMBL/GenBank/DDBJ databases">
        <title>Nocardia macrotermitis sp. nov. and Nocardia aurantia sp. nov., isolated from the gut of the fungus growing-termite Macrotermes natalensis.</title>
        <authorList>
            <person name="Christine B."/>
            <person name="Rene B."/>
        </authorList>
    </citation>
    <scope>NUCLEOTIDE SEQUENCE [LARGE SCALE GENOMIC DNA]</scope>
    <source>
        <strain evidence="6 7">DSM 102126</strain>
    </source>
</reference>
<proteinExistence type="inferred from homology"/>
<dbReference type="PANTHER" id="PTHR43101">
    <property type="entry name" value="BETA-FRUCTOSIDASE"/>
    <property type="match status" value="1"/>
</dbReference>
<dbReference type="RefSeq" id="WP_161106475.1">
    <property type="nucleotide sequence ID" value="NZ_JBHLYI010000019.1"/>
</dbReference>
<accession>A0A6I4WDG7</accession>
<dbReference type="InterPro" id="IPR001362">
    <property type="entry name" value="Glyco_hydro_32"/>
</dbReference>
<dbReference type="OrthoDB" id="9776657at2"/>
<dbReference type="SMART" id="SM00640">
    <property type="entry name" value="Glyco_32"/>
    <property type="match status" value="1"/>
</dbReference>
<dbReference type="PANTHER" id="PTHR43101:SF1">
    <property type="entry name" value="BETA-FRUCTOSIDASE"/>
    <property type="match status" value="1"/>
</dbReference>
<dbReference type="AlphaFoldDB" id="A0A6I4WDG7"/>
<name>A0A6I4WDG7_9ACTN</name>
<evidence type="ECO:0000256" key="4">
    <source>
        <dbReference type="ARBA" id="ARBA00023295"/>
    </source>
</evidence>